<proteinExistence type="inferred from homology"/>
<organism evidence="6 7">
    <name type="scientific">Salinomyces thailandicus</name>
    <dbReference type="NCBI Taxonomy" id="706561"/>
    <lineage>
        <taxon>Eukaryota</taxon>
        <taxon>Fungi</taxon>
        <taxon>Dikarya</taxon>
        <taxon>Ascomycota</taxon>
        <taxon>Pezizomycotina</taxon>
        <taxon>Dothideomycetes</taxon>
        <taxon>Dothideomycetidae</taxon>
        <taxon>Mycosphaerellales</taxon>
        <taxon>Teratosphaeriaceae</taxon>
        <taxon>Salinomyces</taxon>
    </lineage>
</organism>
<evidence type="ECO:0000259" key="4">
    <source>
        <dbReference type="Pfam" id="PF00441"/>
    </source>
</evidence>
<comment type="similarity">
    <text evidence="1">Belongs to the acyl-CoA dehydrogenase family.</text>
</comment>
<accession>A0A4U0U7G8</accession>
<evidence type="ECO:0000259" key="5">
    <source>
        <dbReference type="Pfam" id="PF18158"/>
    </source>
</evidence>
<dbReference type="InterPro" id="IPR009100">
    <property type="entry name" value="AcylCoA_DH/oxidase_NM_dom_sf"/>
</dbReference>
<dbReference type="OrthoDB" id="10251155at2759"/>
<dbReference type="Gene3D" id="1.20.140.10">
    <property type="entry name" value="Butyryl-CoA Dehydrogenase, subunit A, domain 3"/>
    <property type="match status" value="1"/>
</dbReference>
<dbReference type="Pfam" id="PF00441">
    <property type="entry name" value="Acyl-CoA_dh_1"/>
    <property type="match status" value="1"/>
</dbReference>
<reference evidence="6 7" key="1">
    <citation type="submission" date="2017-03" db="EMBL/GenBank/DDBJ databases">
        <title>Genomes of endolithic fungi from Antarctica.</title>
        <authorList>
            <person name="Coleine C."/>
            <person name="Masonjones S."/>
            <person name="Stajich J.E."/>
        </authorList>
    </citation>
    <scope>NUCLEOTIDE SEQUENCE [LARGE SCALE GENOMIC DNA]</scope>
    <source>
        <strain evidence="6 7">CCFEE 6315</strain>
    </source>
</reference>
<dbReference type="EMBL" id="NAJL01000009">
    <property type="protein sequence ID" value="TKA30967.1"/>
    <property type="molecule type" value="Genomic_DNA"/>
</dbReference>
<dbReference type="InterPro" id="IPR036250">
    <property type="entry name" value="AcylCo_DH-like_C"/>
</dbReference>
<evidence type="ECO:0000256" key="2">
    <source>
        <dbReference type="ARBA" id="ARBA00022630"/>
    </source>
</evidence>
<dbReference type="Gene3D" id="2.40.110.20">
    <property type="match status" value="1"/>
</dbReference>
<feature type="domain" description="Acyl-CoA dehydrogenase/oxidase C-terminal" evidence="4">
    <location>
        <begin position="321"/>
        <end position="492"/>
    </location>
</feature>
<evidence type="ECO:0000313" key="7">
    <source>
        <dbReference type="Proteomes" id="UP000308549"/>
    </source>
</evidence>
<evidence type="ECO:0000313" key="6">
    <source>
        <dbReference type="EMBL" id="TKA30967.1"/>
    </source>
</evidence>
<feature type="domain" description="Adaptive response protein AidB N-terminal" evidence="5">
    <location>
        <begin position="43"/>
        <end position="157"/>
    </location>
</feature>
<evidence type="ECO:0000256" key="1">
    <source>
        <dbReference type="ARBA" id="ARBA00009347"/>
    </source>
</evidence>
<protein>
    <recommendedName>
        <fullName evidence="8">Acyl-CoA dehydrogenase</fullName>
    </recommendedName>
</protein>
<evidence type="ECO:0000256" key="3">
    <source>
        <dbReference type="ARBA" id="ARBA00022827"/>
    </source>
</evidence>
<name>A0A4U0U7G8_9PEZI</name>
<dbReference type="SUPFAM" id="SSF47203">
    <property type="entry name" value="Acyl-CoA dehydrogenase C-terminal domain-like"/>
    <property type="match status" value="1"/>
</dbReference>
<dbReference type="Proteomes" id="UP000308549">
    <property type="component" value="Unassembled WGS sequence"/>
</dbReference>
<dbReference type="InterPro" id="IPR052904">
    <property type="entry name" value="Acyl-CoA_dehydrogenase-like"/>
</dbReference>
<evidence type="ECO:0008006" key="8">
    <source>
        <dbReference type="Google" id="ProtNLM"/>
    </source>
</evidence>
<dbReference type="SUPFAM" id="SSF56645">
    <property type="entry name" value="Acyl-CoA dehydrogenase NM domain-like"/>
    <property type="match status" value="1"/>
</dbReference>
<dbReference type="GO" id="GO:0003995">
    <property type="term" value="F:acyl-CoA dehydrogenase activity"/>
    <property type="evidence" value="ECO:0007669"/>
    <property type="project" value="TreeGrafter"/>
</dbReference>
<gene>
    <name evidence="6" type="ORF">B0A50_01935</name>
</gene>
<keyword evidence="7" id="KW-1185">Reference proteome</keyword>
<dbReference type="Pfam" id="PF18158">
    <property type="entry name" value="AidB_N"/>
    <property type="match status" value="1"/>
</dbReference>
<sequence>MSNVAPIPSSASHGFFQAKPKLENQFHEDSSYSRTLDFFLPTAIRQSTAGPLAQFGAKVLSPQFLLWLQNAEQQPPTLVLRNSFGSPRNELVTSEGWRCSQDFALREGLVASGYENAHGVHTRLVQFAKIHLFCGSSSSVTCPAAMQDGAAKLIRAQLRDPSLVLDGKTRAVLESAYKRLTSRDPSQAWTSGQWMTERPGGSDVSATETRAKLLSEAEIQRGSQAVATDGSPLGPWSVDGFKWFSSATDANMSVFLAKTAASDRVSLFFAPVRRNTDCDASLTEFNGVFPQRLKNKLGTKALPTAELELKGMRAYLLGKEGSGTKEISPVLNVTRVHNAIGSVGGLGRGLAISRAFARVRRALGSRLLTDVPAHVRGMAHQHVEYRGHNMMAFFVAYLLGITEQDEPSTKSLPLVASPSWTSHLLRLLTPVAKAMTALAAVDGLRFCMESLGGLGFLENEDVELNVAKVFRDANVLPIWEGTTDVMAADTVRVLKGRGAKEVLEALNGWTNSIIANEAASAGLDLKALSTEVKLVGEWIREKDVPELLYRGRELLERLNWIVTTSLLAADAARDGDAVAMEVARRWLARRDKSLAESLAVQPWEERARWDREIVCGEGAKVETRSSKM</sequence>
<dbReference type="PANTHER" id="PTHR42707">
    <property type="entry name" value="ACYL-COA DEHYDROGENASE"/>
    <property type="match status" value="1"/>
</dbReference>
<keyword evidence="2" id="KW-0285">Flavoprotein</keyword>
<dbReference type="InterPro" id="IPR009075">
    <property type="entry name" value="AcylCo_DH/oxidase_C"/>
</dbReference>
<keyword evidence="3" id="KW-0274">FAD</keyword>
<dbReference type="PANTHER" id="PTHR42707:SF2">
    <property type="entry name" value="ACD11 DEHYDROGENASE"/>
    <property type="match status" value="1"/>
</dbReference>
<dbReference type="InterPro" id="IPR041504">
    <property type="entry name" value="AidB_N"/>
</dbReference>
<dbReference type="AlphaFoldDB" id="A0A4U0U7G8"/>
<comment type="caution">
    <text evidence="6">The sequence shown here is derived from an EMBL/GenBank/DDBJ whole genome shotgun (WGS) entry which is preliminary data.</text>
</comment>